<dbReference type="Pfam" id="PF02373">
    <property type="entry name" value="JmjC"/>
    <property type="match status" value="1"/>
</dbReference>
<evidence type="ECO:0000313" key="12">
    <source>
        <dbReference type="Proteomes" id="UP000604825"/>
    </source>
</evidence>
<dbReference type="PANTHER" id="PTHR10694:SF33">
    <property type="entry name" value="LYSINE-SPECIFIC DEMETHYLASE 5"/>
    <property type="match status" value="1"/>
</dbReference>
<keyword evidence="3" id="KW-0560">Oxidoreductase</keyword>
<evidence type="ECO:0000259" key="9">
    <source>
        <dbReference type="PROSITE" id="PS51183"/>
    </source>
</evidence>
<dbReference type="EMBL" id="CAJGYO010000183">
    <property type="protein sequence ID" value="CAD6341303.1"/>
    <property type="molecule type" value="Genomic_DNA"/>
</dbReference>
<dbReference type="GO" id="GO:0040029">
    <property type="term" value="P:epigenetic regulation of gene expression"/>
    <property type="evidence" value="ECO:0007669"/>
    <property type="project" value="UniProtKB-ARBA"/>
</dbReference>
<dbReference type="InterPro" id="IPR003347">
    <property type="entry name" value="JmjC_dom"/>
</dbReference>
<keyword evidence="4" id="KW-0408">Iron</keyword>
<sequence>MRNPFSKHRVKKFDLSSLDWIDEIPDCPVFSPSTQEFEDPMVYLSKIAPVAAKYGICKIISPISASVPAGTVLMKELGGLKFTTRVQPLRLAEWSKDDKFAFFMSGRKYTFREFEKMANKEFVRRYSSAACLPSRYMEEEFWHEIAFGKMESVEYACDIDGSAFSSSSNDQLGRSKWNLKRFSRLPNSTLRLLRAAVPGITDPMLYIGMLFSMFAWHVEDHYLYSINYHHCGASKTWYGIPGSAASDFEKVVREHVYDHEILSGEGESAAFDVLLGKTTIFPPNILLDHHVPVYRAVQKPGEFVVTFPRAYHSGFSHGFNCGEAVNFATSEWFPLGAVASQRYALLKRIPVLPYEELLCKETTFFTNEFSMSDHGDVALTGDTHIQSSMKAPFVQLMRFQHRVRWSLAKMGARTRYKADIDATVLCGICKRDCYIAHIMCNCRADAICLCHEEEIRKCSCNCDRVIFVRKDIFELEELSKKFEKIGECTSSNRRTFSSLCPENGMINVYPLCTDQALAAQDTDDSDCEVFRVKRRTGIIPEKRCSEDVTVNLTENQALRRLKKASSDDRQEKNTTEVSCGTRSGNLGAESHCLDSISGNTDNFINRSKLKMRIDQLDAKIVQDEVAFSQKSIGCSYLSPSVDLGPKRLKIRGPSFPSTVSEVEISYRFQEDSDLASQHTQ</sequence>
<dbReference type="InterPro" id="IPR004198">
    <property type="entry name" value="Znf_C5HC2"/>
</dbReference>
<gene>
    <name evidence="11" type="ORF">NCGR_LOCUS65401</name>
</gene>
<keyword evidence="5" id="KW-0805">Transcription regulation</keyword>
<dbReference type="AlphaFoldDB" id="A0A811SIU1"/>
<evidence type="ECO:0000313" key="11">
    <source>
        <dbReference type="EMBL" id="CAD6341303.1"/>
    </source>
</evidence>
<dbReference type="GO" id="GO:0141052">
    <property type="term" value="F:histone H3 demethylase activity"/>
    <property type="evidence" value="ECO:0007669"/>
    <property type="project" value="UniProtKB-ARBA"/>
</dbReference>
<keyword evidence="2" id="KW-0479">Metal-binding</keyword>
<feature type="compositionally biased region" description="Basic and acidic residues" evidence="8">
    <location>
        <begin position="564"/>
        <end position="574"/>
    </location>
</feature>
<evidence type="ECO:0000256" key="7">
    <source>
        <dbReference type="ARBA" id="ARBA00023242"/>
    </source>
</evidence>
<dbReference type="Proteomes" id="UP000604825">
    <property type="component" value="Unassembled WGS sequence"/>
</dbReference>
<proteinExistence type="predicted"/>
<accession>A0A811SIU1</accession>
<keyword evidence="6" id="KW-0804">Transcription</keyword>
<dbReference type="SMART" id="SM00558">
    <property type="entry name" value="JmjC"/>
    <property type="match status" value="1"/>
</dbReference>
<dbReference type="GO" id="GO:0005634">
    <property type="term" value="C:nucleus"/>
    <property type="evidence" value="ECO:0007669"/>
    <property type="project" value="TreeGrafter"/>
</dbReference>
<reference evidence="11" key="1">
    <citation type="submission" date="2020-10" db="EMBL/GenBank/DDBJ databases">
        <authorList>
            <person name="Han B."/>
            <person name="Lu T."/>
            <person name="Zhao Q."/>
            <person name="Huang X."/>
            <person name="Zhao Y."/>
        </authorList>
    </citation>
    <scope>NUCLEOTIDE SEQUENCE</scope>
</reference>
<dbReference type="Gene3D" id="2.60.120.650">
    <property type="entry name" value="Cupin"/>
    <property type="match status" value="1"/>
</dbReference>
<evidence type="ECO:0000256" key="1">
    <source>
        <dbReference type="ARBA" id="ARBA00001954"/>
    </source>
</evidence>
<protein>
    <submittedName>
        <fullName evidence="11">Uncharacterized protein</fullName>
    </submittedName>
</protein>
<evidence type="ECO:0000256" key="6">
    <source>
        <dbReference type="ARBA" id="ARBA00023163"/>
    </source>
</evidence>
<dbReference type="Pfam" id="PF02375">
    <property type="entry name" value="JmjN"/>
    <property type="match status" value="1"/>
</dbReference>
<dbReference type="SMART" id="SM00545">
    <property type="entry name" value="JmjN"/>
    <property type="match status" value="1"/>
</dbReference>
<dbReference type="GO" id="GO:0000785">
    <property type="term" value="C:chromatin"/>
    <property type="evidence" value="ECO:0007669"/>
    <property type="project" value="TreeGrafter"/>
</dbReference>
<feature type="domain" description="JmjN" evidence="9">
    <location>
        <begin position="27"/>
        <end position="68"/>
    </location>
</feature>
<dbReference type="FunFam" id="2.60.120.650:FF:000016">
    <property type="entry name" value="Lysine-specific demethylase isoform A"/>
    <property type="match status" value="1"/>
</dbReference>
<evidence type="ECO:0000256" key="5">
    <source>
        <dbReference type="ARBA" id="ARBA00023015"/>
    </source>
</evidence>
<dbReference type="OrthoDB" id="1678912at2759"/>
<keyword evidence="12" id="KW-1185">Reference proteome</keyword>
<dbReference type="PANTHER" id="PTHR10694">
    <property type="entry name" value="LYSINE-SPECIFIC DEMETHYLASE"/>
    <property type="match status" value="1"/>
</dbReference>
<evidence type="ECO:0000256" key="2">
    <source>
        <dbReference type="ARBA" id="ARBA00022723"/>
    </source>
</evidence>
<dbReference type="InterPro" id="IPR003349">
    <property type="entry name" value="JmjN"/>
</dbReference>
<evidence type="ECO:0000259" key="10">
    <source>
        <dbReference type="PROSITE" id="PS51184"/>
    </source>
</evidence>
<dbReference type="PROSITE" id="PS51184">
    <property type="entry name" value="JMJC"/>
    <property type="match status" value="1"/>
</dbReference>
<dbReference type="PROSITE" id="PS51183">
    <property type="entry name" value="JMJN"/>
    <property type="match status" value="1"/>
</dbReference>
<dbReference type="GO" id="GO:0016491">
    <property type="term" value="F:oxidoreductase activity"/>
    <property type="evidence" value="ECO:0007669"/>
    <property type="project" value="UniProtKB-KW"/>
</dbReference>
<feature type="region of interest" description="Disordered" evidence="8">
    <location>
        <begin position="561"/>
        <end position="582"/>
    </location>
</feature>
<evidence type="ECO:0000256" key="3">
    <source>
        <dbReference type="ARBA" id="ARBA00023002"/>
    </source>
</evidence>
<evidence type="ECO:0000256" key="8">
    <source>
        <dbReference type="SAM" id="MobiDB-lite"/>
    </source>
</evidence>
<evidence type="ECO:0000256" key="4">
    <source>
        <dbReference type="ARBA" id="ARBA00023004"/>
    </source>
</evidence>
<comment type="caution">
    <text evidence="11">The sequence shown here is derived from an EMBL/GenBank/DDBJ whole genome shotgun (WGS) entry which is preliminary data.</text>
</comment>
<dbReference type="SUPFAM" id="SSF51197">
    <property type="entry name" value="Clavaminate synthase-like"/>
    <property type="match status" value="1"/>
</dbReference>
<keyword evidence="7" id="KW-0539">Nucleus</keyword>
<dbReference type="GO" id="GO:0046872">
    <property type="term" value="F:metal ion binding"/>
    <property type="evidence" value="ECO:0007669"/>
    <property type="project" value="UniProtKB-KW"/>
</dbReference>
<organism evidence="11 12">
    <name type="scientific">Miscanthus lutarioriparius</name>
    <dbReference type="NCBI Taxonomy" id="422564"/>
    <lineage>
        <taxon>Eukaryota</taxon>
        <taxon>Viridiplantae</taxon>
        <taxon>Streptophyta</taxon>
        <taxon>Embryophyta</taxon>
        <taxon>Tracheophyta</taxon>
        <taxon>Spermatophyta</taxon>
        <taxon>Magnoliopsida</taxon>
        <taxon>Liliopsida</taxon>
        <taxon>Poales</taxon>
        <taxon>Poaceae</taxon>
        <taxon>PACMAD clade</taxon>
        <taxon>Panicoideae</taxon>
        <taxon>Andropogonodae</taxon>
        <taxon>Andropogoneae</taxon>
        <taxon>Saccharinae</taxon>
        <taxon>Miscanthus</taxon>
    </lineage>
</organism>
<name>A0A811SIU1_9POAL</name>
<comment type="cofactor">
    <cofactor evidence="1">
        <name>Fe(2+)</name>
        <dbReference type="ChEBI" id="CHEBI:29033"/>
    </cofactor>
</comment>
<feature type="domain" description="JmjC" evidence="10">
    <location>
        <begin position="174"/>
        <end position="344"/>
    </location>
</feature>
<dbReference type="Pfam" id="PF02928">
    <property type="entry name" value="zf-C5HC2"/>
    <property type="match status" value="1"/>
</dbReference>